<dbReference type="InterPro" id="IPR036388">
    <property type="entry name" value="WH-like_DNA-bd_sf"/>
</dbReference>
<evidence type="ECO:0000313" key="6">
    <source>
        <dbReference type="EMBL" id="GDY28784.1"/>
    </source>
</evidence>
<dbReference type="OrthoDB" id="5112988at2"/>
<feature type="domain" description="HTH iclR-type" evidence="4">
    <location>
        <begin position="8"/>
        <end position="67"/>
    </location>
</feature>
<dbReference type="SUPFAM" id="SSF46785">
    <property type="entry name" value="Winged helix' DNA-binding domain"/>
    <property type="match status" value="1"/>
</dbReference>
<evidence type="ECO:0000256" key="1">
    <source>
        <dbReference type="ARBA" id="ARBA00023015"/>
    </source>
</evidence>
<dbReference type="RefSeq" id="WP_137812010.1">
    <property type="nucleotide sequence ID" value="NZ_BJFL01000002.1"/>
</dbReference>
<protein>
    <submittedName>
        <fullName evidence="6">IclR family transcriptional regulator</fullName>
    </submittedName>
</protein>
<dbReference type="AlphaFoldDB" id="A0A4D4J0A2"/>
<name>A0A4D4J0A2_9PSEU</name>
<organism evidence="6 7">
    <name type="scientific">Gandjariella thermophila</name>
    <dbReference type="NCBI Taxonomy" id="1931992"/>
    <lineage>
        <taxon>Bacteria</taxon>
        <taxon>Bacillati</taxon>
        <taxon>Actinomycetota</taxon>
        <taxon>Actinomycetes</taxon>
        <taxon>Pseudonocardiales</taxon>
        <taxon>Pseudonocardiaceae</taxon>
        <taxon>Gandjariella</taxon>
    </lineage>
</organism>
<dbReference type="EMBL" id="BJFL01000002">
    <property type="protein sequence ID" value="GDY28784.1"/>
    <property type="molecule type" value="Genomic_DNA"/>
</dbReference>
<dbReference type="InterPro" id="IPR014757">
    <property type="entry name" value="Tscrpt_reg_IclR_C"/>
</dbReference>
<dbReference type="Pfam" id="PF09339">
    <property type="entry name" value="HTH_IclR"/>
    <property type="match status" value="1"/>
</dbReference>
<dbReference type="CDD" id="cd00090">
    <property type="entry name" value="HTH_ARSR"/>
    <property type="match status" value="1"/>
</dbReference>
<evidence type="ECO:0000259" key="5">
    <source>
        <dbReference type="PROSITE" id="PS51078"/>
    </source>
</evidence>
<keyword evidence="3" id="KW-0804">Transcription</keyword>
<dbReference type="GO" id="GO:0003677">
    <property type="term" value="F:DNA binding"/>
    <property type="evidence" value="ECO:0007669"/>
    <property type="project" value="UniProtKB-KW"/>
</dbReference>
<evidence type="ECO:0000256" key="2">
    <source>
        <dbReference type="ARBA" id="ARBA00023125"/>
    </source>
</evidence>
<dbReference type="InterPro" id="IPR029016">
    <property type="entry name" value="GAF-like_dom_sf"/>
</dbReference>
<sequence>MGGTVTGVGVLDKGVAILDVVERAPAGASELARETGLSVSTAHRLANALVAHGLLRRDPDGRFRLGPRFATSVLTEVALPVLAELRDRTGESAQLWVRRGEHRLCVAAVDSTAELRAAVPVGTLLPLPLGSAATVLLGETDLGRRGWIESIAERAPGVGSVSAPVRLHGEVVAAVCLSGPLHRLGRRPGERYGSVVVTAARQVEAAVHV</sequence>
<evidence type="ECO:0000313" key="7">
    <source>
        <dbReference type="Proteomes" id="UP000298860"/>
    </source>
</evidence>
<dbReference type="Proteomes" id="UP000298860">
    <property type="component" value="Unassembled WGS sequence"/>
</dbReference>
<keyword evidence="7" id="KW-1185">Reference proteome</keyword>
<comment type="caution">
    <text evidence="6">The sequence shown here is derived from an EMBL/GenBank/DDBJ whole genome shotgun (WGS) entry which is preliminary data.</text>
</comment>
<reference evidence="7" key="1">
    <citation type="submission" date="2019-04" db="EMBL/GenBank/DDBJ databases">
        <title>Draft genome sequence of Pseudonocardiaceae bacterium SL3-2-4.</title>
        <authorList>
            <person name="Ningsih F."/>
            <person name="Yokota A."/>
            <person name="Sakai Y."/>
            <person name="Nanatani K."/>
            <person name="Yabe S."/>
            <person name="Oetari A."/>
            <person name="Sjamsuridzal W."/>
        </authorList>
    </citation>
    <scope>NUCLEOTIDE SEQUENCE [LARGE SCALE GENOMIC DNA]</scope>
    <source>
        <strain evidence="7">SL3-2-4</strain>
    </source>
</reference>
<dbReference type="PANTHER" id="PTHR30136:SF39">
    <property type="entry name" value="TRANSCRIPTIONAL REGULATORY PROTEIN"/>
    <property type="match status" value="1"/>
</dbReference>
<dbReference type="Gene3D" id="3.30.450.40">
    <property type="match status" value="2"/>
</dbReference>
<dbReference type="Pfam" id="PF01614">
    <property type="entry name" value="IclR_C"/>
    <property type="match status" value="1"/>
</dbReference>
<dbReference type="InterPro" id="IPR036390">
    <property type="entry name" value="WH_DNA-bd_sf"/>
</dbReference>
<proteinExistence type="predicted"/>
<dbReference type="SMART" id="SM00346">
    <property type="entry name" value="HTH_ICLR"/>
    <property type="match status" value="1"/>
</dbReference>
<dbReference type="InterPro" id="IPR005471">
    <property type="entry name" value="Tscrpt_reg_IclR_N"/>
</dbReference>
<evidence type="ECO:0000259" key="4">
    <source>
        <dbReference type="PROSITE" id="PS51077"/>
    </source>
</evidence>
<feature type="domain" description="IclR-ED" evidence="5">
    <location>
        <begin position="61"/>
        <end position="209"/>
    </location>
</feature>
<dbReference type="PANTHER" id="PTHR30136">
    <property type="entry name" value="HELIX-TURN-HELIX TRANSCRIPTIONAL REGULATOR, ICLR FAMILY"/>
    <property type="match status" value="1"/>
</dbReference>
<dbReference type="InterPro" id="IPR011991">
    <property type="entry name" value="ArsR-like_HTH"/>
</dbReference>
<dbReference type="InterPro" id="IPR050707">
    <property type="entry name" value="HTH_MetabolicPath_Reg"/>
</dbReference>
<keyword evidence="2" id="KW-0238">DNA-binding</keyword>
<keyword evidence="1" id="KW-0805">Transcription regulation</keyword>
<dbReference type="SUPFAM" id="SSF55781">
    <property type="entry name" value="GAF domain-like"/>
    <property type="match status" value="1"/>
</dbReference>
<dbReference type="Gene3D" id="1.10.10.10">
    <property type="entry name" value="Winged helix-like DNA-binding domain superfamily/Winged helix DNA-binding domain"/>
    <property type="match status" value="1"/>
</dbReference>
<dbReference type="PROSITE" id="PS51077">
    <property type="entry name" value="HTH_ICLR"/>
    <property type="match status" value="1"/>
</dbReference>
<dbReference type="PROSITE" id="PS51078">
    <property type="entry name" value="ICLR_ED"/>
    <property type="match status" value="1"/>
</dbReference>
<gene>
    <name evidence="6" type="ORF">GTS_04170</name>
</gene>
<dbReference type="GO" id="GO:0045892">
    <property type="term" value="P:negative regulation of DNA-templated transcription"/>
    <property type="evidence" value="ECO:0007669"/>
    <property type="project" value="TreeGrafter"/>
</dbReference>
<accession>A0A4D4J0A2</accession>
<dbReference type="GO" id="GO:0003700">
    <property type="term" value="F:DNA-binding transcription factor activity"/>
    <property type="evidence" value="ECO:0007669"/>
    <property type="project" value="TreeGrafter"/>
</dbReference>
<evidence type="ECO:0000256" key="3">
    <source>
        <dbReference type="ARBA" id="ARBA00023163"/>
    </source>
</evidence>